<accession>A0A7D8UJ73</accession>
<evidence type="ECO:0000313" key="2">
    <source>
        <dbReference type="EMBL" id="TVY49178.1"/>
    </source>
</evidence>
<feature type="domain" description="Heterokaryon incompatibility" evidence="1">
    <location>
        <begin position="107"/>
        <end position="257"/>
    </location>
</feature>
<dbReference type="EMBL" id="QGMG01001337">
    <property type="protein sequence ID" value="TVY49178.1"/>
    <property type="molecule type" value="Genomic_DNA"/>
</dbReference>
<dbReference type="PANTHER" id="PTHR33112:SF16">
    <property type="entry name" value="HETEROKARYON INCOMPATIBILITY DOMAIN-CONTAINING PROTEIN"/>
    <property type="match status" value="1"/>
</dbReference>
<dbReference type="Proteomes" id="UP000481288">
    <property type="component" value="Unassembled WGS sequence"/>
</dbReference>
<name>A0A7D8UJ73_9HELO</name>
<sequence length="499" mass="57167">MRKLDVLDDDPILCNVWNWYDGPPKDYKGSSSIVFYGRKSRQDAILGISTDEDSVPAIMEVVSRRRAQLTANSEPCFNLPTRVIDVGLDLDAPKVRVFETKGLQGAWVALSHCWGRIARLVTETSNLYERTQGIALSDLPNTFLDAIKITRKLGYRYLWIDSLCILQDSHQDWVDESGRMQDYYSKAILTIASDLATGDHESFLDNARPESTSITIPFNSKATLTRRSHVHISKDPEIHGRDPDVTPLSVRGWTLQEDILFPRSLHYTTLELVFECQQSRFLETDVTPRGYDEVDQMRASKRYFLRPTSGFNDPFLLKYPSYKAYYEPLSRWYRLFENYCTRLLTFESDRLAAIAGIAKEIQRQTNYSYKAGLWAEDIHTGLLWGVNGRGERAAKYQAPSWSWASLDTKVYLGTNINPSFELYMLMGNWDIDSNPESCRRAEVLGCEVETSNGDSFGPVVGGRLRLRGYMLPLAEWKGSTENYINVFWRMPRSHQRDGS</sequence>
<evidence type="ECO:0000313" key="3">
    <source>
        <dbReference type="Proteomes" id="UP000481288"/>
    </source>
</evidence>
<evidence type="ECO:0000259" key="1">
    <source>
        <dbReference type="Pfam" id="PF06985"/>
    </source>
</evidence>
<dbReference type="InterPro" id="IPR010730">
    <property type="entry name" value="HET"/>
</dbReference>
<dbReference type="Pfam" id="PF06985">
    <property type="entry name" value="HET"/>
    <property type="match status" value="1"/>
</dbReference>
<feature type="non-terminal residue" evidence="2">
    <location>
        <position position="499"/>
    </location>
</feature>
<comment type="caution">
    <text evidence="2">The sequence shown here is derived from an EMBL/GenBank/DDBJ whole genome shotgun (WGS) entry which is preliminary data.</text>
</comment>
<reference evidence="2 3" key="1">
    <citation type="submission" date="2018-05" db="EMBL/GenBank/DDBJ databases">
        <title>Whole genome sequencing for identification of molecular markers to develop diagnostic detection tools for the regulated plant pathogen Lachnellula willkommii.</title>
        <authorList>
            <person name="Giroux E."/>
            <person name="Bilodeau G."/>
        </authorList>
    </citation>
    <scope>NUCLEOTIDE SEQUENCE [LARGE SCALE GENOMIC DNA]</scope>
    <source>
        <strain evidence="2 3">CBS 625.97</strain>
    </source>
</reference>
<organism evidence="2 3">
    <name type="scientific">Lachnellula cervina</name>
    <dbReference type="NCBI Taxonomy" id="1316786"/>
    <lineage>
        <taxon>Eukaryota</taxon>
        <taxon>Fungi</taxon>
        <taxon>Dikarya</taxon>
        <taxon>Ascomycota</taxon>
        <taxon>Pezizomycotina</taxon>
        <taxon>Leotiomycetes</taxon>
        <taxon>Helotiales</taxon>
        <taxon>Lachnaceae</taxon>
        <taxon>Lachnellula</taxon>
    </lineage>
</organism>
<dbReference type="PANTHER" id="PTHR33112">
    <property type="entry name" value="DOMAIN PROTEIN, PUTATIVE-RELATED"/>
    <property type="match status" value="1"/>
</dbReference>
<proteinExistence type="predicted"/>
<gene>
    <name evidence="2" type="ORF">LCER1_G007496</name>
</gene>
<protein>
    <recommendedName>
        <fullName evidence="1">Heterokaryon incompatibility domain-containing protein</fullName>
    </recommendedName>
</protein>
<dbReference type="OrthoDB" id="5362512at2759"/>
<dbReference type="AlphaFoldDB" id="A0A7D8UJ73"/>
<keyword evidence="3" id="KW-1185">Reference proteome</keyword>